<organism evidence="2 3">
    <name type="scientific">Pleurodeles waltl</name>
    <name type="common">Iberian ribbed newt</name>
    <dbReference type="NCBI Taxonomy" id="8319"/>
    <lineage>
        <taxon>Eukaryota</taxon>
        <taxon>Metazoa</taxon>
        <taxon>Chordata</taxon>
        <taxon>Craniata</taxon>
        <taxon>Vertebrata</taxon>
        <taxon>Euteleostomi</taxon>
        <taxon>Amphibia</taxon>
        <taxon>Batrachia</taxon>
        <taxon>Caudata</taxon>
        <taxon>Salamandroidea</taxon>
        <taxon>Salamandridae</taxon>
        <taxon>Pleurodelinae</taxon>
        <taxon>Pleurodeles</taxon>
    </lineage>
</organism>
<protein>
    <submittedName>
        <fullName evidence="2">Uncharacterized protein</fullName>
    </submittedName>
</protein>
<gene>
    <name evidence="2" type="ORF">NDU88_005216</name>
</gene>
<dbReference type="AlphaFoldDB" id="A0AAV7MDY5"/>
<evidence type="ECO:0000313" key="3">
    <source>
        <dbReference type="Proteomes" id="UP001066276"/>
    </source>
</evidence>
<proteinExistence type="predicted"/>
<name>A0AAV7MDY5_PLEWA</name>
<evidence type="ECO:0000256" key="1">
    <source>
        <dbReference type="SAM" id="SignalP"/>
    </source>
</evidence>
<keyword evidence="1" id="KW-0732">Signal</keyword>
<keyword evidence="3" id="KW-1185">Reference proteome</keyword>
<accession>A0AAV7MDY5</accession>
<dbReference type="EMBL" id="JANPWB010000014">
    <property type="protein sequence ID" value="KAJ1100128.1"/>
    <property type="molecule type" value="Genomic_DNA"/>
</dbReference>
<sequence length="84" mass="9555">MLALMFFVSIQSSPQLAEELQSKPPNSEIRELLKLLSKPNLKVRTRRTCKTPKLPLDVFASMAADTSPWREAVVEKDVLFMHSL</sequence>
<comment type="caution">
    <text evidence="2">The sequence shown here is derived from an EMBL/GenBank/DDBJ whole genome shotgun (WGS) entry which is preliminary data.</text>
</comment>
<evidence type="ECO:0000313" key="2">
    <source>
        <dbReference type="EMBL" id="KAJ1100128.1"/>
    </source>
</evidence>
<reference evidence="2" key="1">
    <citation type="journal article" date="2022" name="bioRxiv">
        <title>Sequencing and chromosome-scale assembly of the giantPleurodeles waltlgenome.</title>
        <authorList>
            <person name="Brown T."/>
            <person name="Elewa A."/>
            <person name="Iarovenko S."/>
            <person name="Subramanian E."/>
            <person name="Araus A.J."/>
            <person name="Petzold A."/>
            <person name="Susuki M."/>
            <person name="Suzuki K.-i.T."/>
            <person name="Hayashi T."/>
            <person name="Toyoda A."/>
            <person name="Oliveira C."/>
            <person name="Osipova E."/>
            <person name="Leigh N.D."/>
            <person name="Simon A."/>
            <person name="Yun M.H."/>
        </authorList>
    </citation>
    <scope>NUCLEOTIDE SEQUENCE</scope>
    <source>
        <strain evidence="2">20211129_DDA</strain>
        <tissue evidence="2">Liver</tissue>
    </source>
</reference>
<dbReference type="Proteomes" id="UP001066276">
    <property type="component" value="Chromosome 10"/>
</dbReference>
<feature type="chain" id="PRO_5044023593" evidence="1">
    <location>
        <begin position="18"/>
        <end position="84"/>
    </location>
</feature>
<feature type="signal peptide" evidence="1">
    <location>
        <begin position="1"/>
        <end position="17"/>
    </location>
</feature>